<gene>
    <name evidence="2" type="ORF">LSH36_22g10081</name>
</gene>
<dbReference type="AlphaFoldDB" id="A0AAD9NI28"/>
<feature type="non-terminal residue" evidence="2">
    <location>
        <position position="1"/>
    </location>
</feature>
<dbReference type="Proteomes" id="UP001208570">
    <property type="component" value="Unassembled WGS sequence"/>
</dbReference>
<name>A0AAD9NI28_9ANNE</name>
<proteinExistence type="predicted"/>
<evidence type="ECO:0000313" key="3">
    <source>
        <dbReference type="Proteomes" id="UP001208570"/>
    </source>
</evidence>
<keyword evidence="3" id="KW-1185">Reference proteome</keyword>
<sequence>VYILLILAHLKSIQEIQVNHVAAINCHGFPIHPASSSRTIRSIRTASYRLSGNRRTESRSSSRSGPAHGAVGFRIDVVQHRRHYGNF</sequence>
<dbReference type="EMBL" id="JAODUP010000022">
    <property type="protein sequence ID" value="KAK2167949.1"/>
    <property type="molecule type" value="Genomic_DNA"/>
</dbReference>
<accession>A0AAD9NI28</accession>
<evidence type="ECO:0000256" key="1">
    <source>
        <dbReference type="SAM" id="MobiDB-lite"/>
    </source>
</evidence>
<protein>
    <submittedName>
        <fullName evidence="2">Uncharacterized protein</fullName>
    </submittedName>
</protein>
<reference evidence="2" key="1">
    <citation type="journal article" date="2023" name="Mol. Biol. Evol.">
        <title>Third-Generation Sequencing Reveals the Adaptive Role of the Epigenome in Three Deep-Sea Polychaetes.</title>
        <authorList>
            <person name="Perez M."/>
            <person name="Aroh O."/>
            <person name="Sun Y."/>
            <person name="Lan Y."/>
            <person name="Juniper S.K."/>
            <person name="Young C.R."/>
            <person name="Angers B."/>
            <person name="Qian P.Y."/>
        </authorList>
    </citation>
    <scope>NUCLEOTIDE SEQUENCE</scope>
    <source>
        <strain evidence="2">P08H-3</strain>
    </source>
</reference>
<organism evidence="2 3">
    <name type="scientific">Paralvinella palmiformis</name>
    <dbReference type="NCBI Taxonomy" id="53620"/>
    <lineage>
        <taxon>Eukaryota</taxon>
        <taxon>Metazoa</taxon>
        <taxon>Spiralia</taxon>
        <taxon>Lophotrochozoa</taxon>
        <taxon>Annelida</taxon>
        <taxon>Polychaeta</taxon>
        <taxon>Sedentaria</taxon>
        <taxon>Canalipalpata</taxon>
        <taxon>Terebellida</taxon>
        <taxon>Terebelliformia</taxon>
        <taxon>Alvinellidae</taxon>
        <taxon>Paralvinella</taxon>
    </lineage>
</organism>
<feature type="region of interest" description="Disordered" evidence="1">
    <location>
        <begin position="48"/>
        <end position="71"/>
    </location>
</feature>
<evidence type="ECO:0000313" key="2">
    <source>
        <dbReference type="EMBL" id="KAK2167949.1"/>
    </source>
</evidence>
<comment type="caution">
    <text evidence="2">The sequence shown here is derived from an EMBL/GenBank/DDBJ whole genome shotgun (WGS) entry which is preliminary data.</text>
</comment>